<keyword evidence="3" id="KW-1185">Reference proteome</keyword>
<protein>
    <submittedName>
        <fullName evidence="2">Uncharacterized protein</fullName>
    </submittedName>
</protein>
<evidence type="ECO:0000313" key="3">
    <source>
        <dbReference type="Proteomes" id="UP001432027"/>
    </source>
</evidence>
<dbReference type="EMBL" id="BTSX01000001">
    <property type="protein sequence ID" value="GMS79307.1"/>
    <property type="molecule type" value="Genomic_DNA"/>
</dbReference>
<sequence length="84" mass="9577">FCRNYSNSGTNSSPTSKSRSFRHSSTVSPSYCGRSCSLVQYKRSRFSYKLTGNPCYYRLIFSKIDISATVCRPHVETSSRRDQS</sequence>
<dbReference type="Proteomes" id="UP001432027">
    <property type="component" value="Unassembled WGS sequence"/>
</dbReference>
<feature type="region of interest" description="Disordered" evidence="1">
    <location>
        <begin position="1"/>
        <end position="30"/>
    </location>
</feature>
<feature type="non-terminal residue" evidence="2">
    <location>
        <position position="1"/>
    </location>
</feature>
<organism evidence="2 3">
    <name type="scientific">Pristionchus entomophagus</name>
    <dbReference type="NCBI Taxonomy" id="358040"/>
    <lineage>
        <taxon>Eukaryota</taxon>
        <taxon>Metazoa</taxon>
        <taxon>Ecdysozoa</taxon>
        <taxon>Nematoda</taxon>
        <taxon>Chromadorea</taxon>
        <taxon>Rhabditida</taxon>
        <taxon>Rhabditina</taxon>
        <taxon>Diplogasteromorpha</taxon>
        <taxon>Diplogasteroidea</taxon>
        <taxon>Neodiplogasteridae</taxon>
        <taxon>Pristionchus</taxon>
    </lineage>
</organism>
<proteinExistence type="predicted"/>
<reference evidence="2" key="1">
    <citation type="submission" date="2023-10" db="EMBL/GenBank/DDBJ databases">
        <title>Genome assembly of Pristionchus species.</title>
        <authorList>
            <person name="Yoshida K."/>
            <person name="Sommer R.J."/>
        </authorList>
    </citation>
    <scope>NUCLEOTIDE SEQUENCE</scope>
    <source>
        <strain evidence="2">RS0144</strain>
    </source>
</reference>
<evidence type="ECO:0000313" key="2">
    <source>
        <dbReference type="EMBL" id="GMS79307.1"/>
    </source>
</evidence>
<dbReference type="AlphaFoldDB" id="A0AAV5SAD2"/>
<feature type="compositionally biased region" description="Polar residues" evidence="1">
    <location>
        <begin position="1"/>
        <end position="29"/>
    </location>
</feature>
<comment type="caution">
    <text evidence="2">The sequence shown here is derived from an EMBL/GenBank/DDBJ whole genome shotgun (WGS) entry which is preliminary data.</text>
</comment>
<feature type="non-terminal residue" evidence="2">
    <location>
        <position position="84"/>
    </location>
</feature>
<gene>
    <name evidence="2" type="ORF">PENTCL1PPCAC_1482</name>
</gene>
<evidence type="ECO:0000256" key="1">
    <source>
        <dbReference type="SAM" id="MobiDB-lite"/>
    </source>
</evidence>
<accession>A0AAV5SAD2</accession>
<name>A0AAV5SAD2_9BILA</name>